<organism evidence="3 4">
    <name type="scientific">Desulfuribacillus alkaliarsenatis</name>
    <dbReference type="NCBI Taxonomy" id="766136"/>
    <lineage>
        <taxon>Bacteria</taxon>
        <taxon>Bacillati</taxon>
        <taxon>Bacillota</taxon>
        <taxon>Desulfuribacillia</taxon>
        <taxon>Desulfuribacillales</taxon>
        <taxon>Desulfuribacillaceae</taxon>
        <taxon>Desulfuribacillus</taxon>
    </lineage>
</organism>
<dbReference type="OrthoDB" id="9773039at2"/>
<accession>A0A1E5G5K3</accession>
<keyword evidence="4" id="KW-1185">Reference proteome</keyword>
<dbReference type="Gene3D" id="3.40.50.720">
    <property type="entry name" value="NAD(P)-binding Rossmann-like Domain"/>
    <property type="match status" value="1"/>
</dbReference>
<evidence type="ECO:0000313" key="3">
    <source>
        <dbReference type="EMBL" id="OEF98375.1"/>
    </source>
</evidence>
<comment type="caution">
    <text evidence="3">The sequence shown here is derived from an EMBL/GenBank/DDBJ whole genome shotgun (WGS) entry which is preliminary data.</text>
</comment>
<feature type="domain" description="XdhC- CoxI" evidence="1">
    <location>
        <begin position="12"/>
        <end position="75"/>
    </location>
</feature>
<evidence type="ECO:0000259" key="1">
    <source>
        <dbReference type="Pfam" id="PF02625"/>
    </source>
</evidence>
<gene>
    <name evidence="3" type="ORF">BHF68_01475</name>
</gene>
<proteinExistence type="predicted"/>
<sequence>MSFMEEVVKLERDNETFALAIIIESKGSTPRHAGKMIVYLDGSSSGTIGGGAVEYYVIQESVKAIQQGQSKIVSYTLTQDGNDSIGMHCGGTVKVFIEVYTTKPELVIIGGGHIGFALSKLADYLSYSYVVVDDRANYCTKKRFPSAKSIFTHENIVEAIKQAKPTQKSYVTIFTKDCDDIALQTALQYPCAYIGMIGSKRKVMRIFDKLRAEGITNEQLSQVHSPIGIDINAETPEEIAISIIAEIIKEKS</sequence>
<dbReference type="InterPro" id="IPR003777">
    <property type="entry name" value="XdhC_CoxI"/>
</dbReference>
<evidence type="ECO:0000259" key="2">
    <source>
        <dbReference type="Pfam" id="PF13478"/>
    </source>
</evidence>
<feature type="domain" description="XdhC Rossmann" evidence="2">
    <location>
        <begin position="106"/>
        <end position="247"/>
    </location>
</feature>
<name>A0A1E5G5K3_9FIRM</name>
<dbReference type="Proteomes" id="UP000094296">
    <property type="component" value="Unassembled WGS sequence"/>
</dbReference>
<evidence type="ECO:0000313" key="4">
    <source>
        <dbReference type="Proteomes" id="UP000094296"/>
    </source>
</evidence>
<dbReference type="PANTHER" id="PTHR30388:SF6">
    <property type="entry name" value="XANTHINE DEHYDROGENASE SUBUNIT A-RELATED"/>
    <property type="match status" value="1"/>
</dbReference>
<dbReference type="PANTHER" id="PTHR30388">
    <property type="entry name" value="ALDEHYDE OXIDOREDUCTASE MOLYBDENUM COFACTOR ASSEMBLY PROTEIN"/>
    <property type="match status" value="1"/>
</dbReference>
<dbReference type="Pfam" id="PF02625">
    <property type="entry name" value="XdhC_CoxI"/>
    <property type="match status" value="1"/>
</dbReference>
<dbReference type="STRING" id="766136.BHF68_01475"/>
<dbReference type="InterPro" id="IPR027051">
    <property type="entry name" value="XdhC_Rossmann_dom"/>
</dbReference>
<dbReference type="AlphaFoldDB" id="A0A1E5G5K3"/>
<reference evidence="3 4" key="1">
    <citation type="submission" date="2016-09" db="EMBL/GenBank/DDBJ databases">
        <title>Draft genome sequence for the type strain of Desulfuribacillus alkaliarsenatis AHT28, an obligately anaerobic, sulfidogenic bacterium isolated from Russian soda lake sediments.</title>
        <authorList>
            <person name="Abin C.A."/>
            <person name="Hollibaugh J.T."/>
        </authorList>
    </citation>
    <scope>NUCLEOTIDE SEQUENCE [LARGE SCALE GENOMIC DNA]</scope>
    <source>
        <strain evidence="3 4">AHT28</strain>
    </source>
</reference>
<evidence type="ECO:0008006" key="5">
    <source>
        <dbReference type="Google" id="ProtNLM"/>
    </source>
</evidence>
<dbReference type="Pfam" id="PF13478">
    <property type="entry name" value="XdhC_C"/>
    <property type="match status" value="1"/>
</dbReference>
<dbReference type="EMBL" id="MIJE01000001">
    <property type="protein sequence ID" value="OEF98375.1"/>
    <property type="molecule type" value="Genomic_DNA"/>
</dbReference>
<dbReference type="RefSeq" id="WP_069641867.1">
    <property type="nucleotide sequence ID" value="NZ_MIJE01000001.1"/>
</dbReference>
<protein>
    <recommendedName>
        <fullName evidence="5">Xanthine dehydrogenase</fullName>
    </recommendedName>
</protein>
<dbReference type="InterPro" id="IPR052698">
    <property type="entry name" value="MoCofactor_Util/Proc"/>
</dbReference>